<evidence type="ECO:0000256" key="3">
    <source>
        <dbReference type="ARBA" id="ARBA00022448"/>
    </source>
</evidence>
<keyword evidence="4" id="KW-1003">Cell membrane</keyword>
<feature type="transmembrane region" description="Helical" evidence="8">
    <location>
        <begin position="96"/>
        <end position="118"/>
    </location>
</feature>
<feature type="transmembrane region" description="Helical" evidence="8">
    <location>
        <begin position="65"/>
        <end position="84"/>
    </location>
</feature>
<evidence type="ECO:0000256" key="7">
    <source>
        <dbReference type="ARBA" id="ARBA00023136"/>
    </source>
</evidence>
<dbReference type="SUPFAM" id="SSF81345">
    <property type="entry name" value="ABC transporter involved in vitamin B12 uptake, BtuC"/>
    <property type="match status" value="1"/>
</dbReference>
<dbReference type="PANTHER" id="PTHR30472">
    <property type="entry name" value="FERRIC ENTEROBACTIN TRANSPORT SYSTEM PERMEASE PROTEIN"/>
    <property type="match status" value="1"/>
</dbReference>
<gene>
    <name evidence="9" type="ORF">ABA31_04200</name>
</gene>
<dbReference type="GO" id="GO:0033214">
    <property type="term" value="P:siderophore-iron import into cell"/>
    <property type="evidence" value="ECO:0007669"/>
    <property type="project" value="TreeGrafter"/>
</dbReference>
<comment type="similarity">
    <text evidence="2">Belongs to the binding-protein-dependent transport system permease family. FecCD subfamily.</text>
</comment>
<keyword evidence="6 8" id="KW-1133">Transmembrane helix</keyword>
<evidence type="ECO:0000256" key="5">
    <source>
        <dbReference type="ARBA" id="ARBA00022692"/>
    </source>
</evidence>
<reference evidence="9 10" key="1">
    <citation type="submission" date="2019-07" db="EMBL/GenBank/DDBJ databases">
        <title>Whole genome shotgun sequence of Agrococcus baldri NBRC 103055.</title>
        <authorList>
            <person name="Hosoyama A."/>
            <person name="Uohara A."/>
            <person name="Ohji S."/>
            <person name="Ichikawa N."/>
        </authorList>
    </citation>
    <scope>NUCLEOTIDE SEQUENCE [LARGE SCALE GENOMIC DNA]</scope>
    <source>
        <strain evidence="9 10">NBRC 103055</strain>
    </source>
</reference>
<evidence type="ECO:0000256" key="6">
    <source>
        <dbReference type="ARBA" id="ARBA00022989"/>
    </source>
</evidence>
<accession>A0AA87R9I0</accession>
<evidence type="ECO:0000256" key="4">
    <source>
        <dbReference type="ARBA" id="ARBA00022475"/>
    </source>
</evidence>
<dbReference type="InterPro" id="IPR037294">
    <property type="entry name" value="ABC_BtuC-like"/>
</dbReference>
<dbReference type="Proteomes" id="UP000321749">
    <property type="component" value="Unassembled WGS sequence"/>
</dbReference>
<evidence type="ECO:0000256" key="8">
    <source>
        <dbReference type="SAM" id="Phobius"/>
    </source>
</evidence>
<keyword evidence="7 8" id="KW-0472">Membrane</keyword>
<dbReference type="InterPro" id="IPR000522">
    <property type="entry name" value="ABC_transptr_permease_BtuC"/>
</dbReference>
<evidence type="ECO:0000256" key="1">
    <source>
        <dbReference type="ARBA" id="ARBA00004651"/>
    </source>
</evidence>
<dbReference type="Pfam" id="PF01032">
    <property type="entry name" value="FecCD"/>
    <property type="match status" value="1"/>
</dbReference>
<evidence type="ECO:0000313" key="10">
    <source>
        <dbReference type="Proteomes" id="UP000321749"/>
    </source>
</evidence>
<dbReference type="AlphaFoldDB" id="A0AA87R9I0"/>
<organism evidence="9 10">
    <name type="scientific">Agrococcus baldri</name>
    <dbReference type="NCBI Taxonomy" id="153730"/>
    <lineage>
        <taxon>Bacteria</taxon>
        <taxon>Bacillati</taxon>
        <taxon>Actinomycetota</taxon>
        <taxon>Actinomycetes</taxon>
        <taxon>Micrococcales</taxon>
        <taxon>Microbacteriaceae</taxon>
        <taxon>Agrococcus</taxon>
    </lineage>
</organism>
<keyword evidence="5 8" id="KW-0812">Transmembrane</keyword>
<feature type="transmembrane region" description="Helical" evidence="8">
    <location>
        <begin position="282"/>
        <end position="305"/>
    </location>
</feature>
<feature type="transmembrane region" description="Helical" evidence="8">
    <location>
        <begin position="311"/>
        <end position="329"/>
    </location>
</feature>
<dbReference type="PANTHER" id="PTHR30472:SF1">
    <property type="entry name" value="FE(3+) DICITRATE TRANSPORT SYSTEM PERMEASE PROTEIN FECC-RELATED"/>
    <property type="match status" value="1"/>
</dbReference>
<keyword evidence="10" id="KW-1185">Reference proteome</keyword>
<evidence type="ECO:0000313" key="9">
    <source>
        <dbReference type="EMBL" id="GEK79069.1"/>
    </source>
</evidence>
<proteinExistence type="inferred from homology"/>
<dbReference type="CDD" id="cd06550">
    <property type="entry name" value="TM_ABC_iron-siderophores_like"/>
    <property type="match status" value="1"/>
</dbReference>
<feature type="transmembrane region" description="Helical" evidence="8">
    <location>
        <begin position="244"/>
        <end position="270"/>
    </location>
</feature>
<feature type="transmembrane region" description="Helical" evidence="8">
    <location>
        <begin position="124"/>
        <end position="143"/>
    </location>
</feature>
<keyword evidence="3" id="KW-0813">Transport</keyword>
<name>A0AA87R9I0_9MICO</name>
<dbReference type="GO" id="GO:0005886">
    <property type="term" value="C:plasma membrane"/>
    <property type="evidence" value="ECO:0007669"/>
    <property type="project" value="UniProtKB-SubCell"/>
</dbReference>
<comment type="subcellular location">
    <subcellularLocation>
        <location evidence="1">Cell membrane</location>
        <topology evidence="1">Multi-pass membrane protein</topology>
    </subcellularLocation>
</comment>
<protein>
    <submittedName>
        <fullName evidence="9">Iron ABC transporter permease</fullName>
    </submittedName>
</protein>
<dbReference type="Gene3D" id="1.10.3470.10">
    <property type="entry name" value="ABC transporter involved in vitamin B12 uptake, BtuC"/>
    <property type="match status" value="1"/>
</dbReference>
<dbReference type="GO" id="GO:0022857">
    <property type="term" value="F:transmembrane transporter activity"/>
    <property type="evidence" value="ECO:0007669"/>
    <property type="project" value="InterPro"/>
</dbReference>
<sequence length="337" mass="33245">MTSGGPRPRAARNGLVLLAAAAVLALAAAVSLVAGSKVTSPAEVWQALTGMGDAHLAMVVDSRVPRTLVGAVVGAALAMAGVIVQGITRNPLGDPGLIGVTVGASASVVTATAVLGVAAGQATVWFAIPGALVTVIVVMLVAGRSRGGSMVPLVLAGAVVSAVLGTYIQAMILTQPAVFDSFRFWVIGSLAGADLSTVIDVLPAIGTGLVLALLLASGLNGLALGDDVAASLGVRVPLVRGVGILAATLLCAGATAAVGPIAFVGLAVPHIARWMVGVDHRWLLPASMLAGAALLIAADSVGRVIARPEELMVGIVTAFAGAPFLLAAVRSGRAVRA</sequence>
<dbReference type="EMBL" id="BJUU01000002">
    <property type="protein sequence ID" value="GEK79069.1"/>
    <property type="molecule type" value="Genomic_DNA"/>
</dbReference>
<comment type="caution">
    <text evidence="9">The sequence shown here is derived from an EMBL/GenBank/DDBJ whole genome shotgun (WGS) entry which is preliminary data.</text>
</comment>
<feature type="transmembrane region" description="Helical" evidence="8">
    <location>
        <begin position="206"/>
        <end position="224"/>
    </location>
</feature>
<feature type="transmembrane region" description="Helical" evidence="8">
    <location>
        <begin position="150"/>
        <end position="170"/>
    </location>
</feature>
<dbReference type="FunFam" id="1.10.3470.10:FF:000001">
    <property type="entry name" value="Vitamin B12 ABC transporter permease BtuC"/>
    <property type="match status" value="1"/>
</dbReference>
<evidence type="ECO:0000256" key="2">
    <source>
        <dbReference type="ARBA" id="ARBA00007935"/>
    </source>
</evidence>